<feature type="active site" description="Proton donor/acceptor" evidence="12">
    <location>
        <position position="135"/>
    </location>
</feature>
<sequence>MTSLHGLFVPLITPFTADGTLATEALQRHAHAVLDAGASGLVALGTTAEPSALTAAERAQVLDICAAVCAERGAALIACAGGNATADSIRAIAALPYPVTAVLAVVPYYVRPSEEGVIAHFTAVAAASPAPVLVYDVPYRTARPLSGPTLVRLAETPNIAGFKHAVGGIGASTVELMARAGTRTTVLCGDDRFASALLALGAHGAILAAANLAPAAYAALVDAWRTGDLARGRALGHQLDAVGAAVFAEPNPTVIKAALAARGEIPSAAVRLPLLPASGESAEAALAACAALRPEPSRRAEA</sequence>
<dbReference type="Pfam" id="PF00701">
    <property type="entry name" value="DHDPS"/>
    <property type="match status" value="1"/>
</dbReference>
<evidence type="ECO:0000256" key="2">
    <source>
        <dbReference type="ARBA" id="ARBA00005120"/>
    </source>
</evidence>
<evidence type="ECO:0000256" key="11">
    <source>
        <dbReference type="ARBA" id="ARBA00047836"/>
    </source>
</evidence>
<accession>A0ABV8VDQ8</accession>
<evidence type="ECO:0000256" key="3">
    <source>
        <dbReference type="ARBA" id="ARBA00007592"/>
    </source>
</evidence>
<dbReference type="RefSeq" id="WP_378555349.1">
    <property type="nucleotide sequence ID" value="NZ_JBHSDL010000002.1"/>
</dbReference>
<dbReference type="PROSITE" id="PS00666">
    <property type="entry name" value="DHDPS_2"/>
    <property type="match status" value="1"/>
</dbReference>
<dbReference type="HAMAP" id="MF_00418">
    <property type="entry name" value="DapA"/>
    <property type="match status" value="1"/>
</dbReference>
<dbReference type="InterPro" id="IPR005263">
    <property type="entry name" value="DapA"/>
</dbReference>
<evidence type="ECO:0000256" key="1">
    <source>
        <dbReference type="ARBA" id="ARBA00003294"/>
    </source>
</evidence>
<dbReference type="Gene3D" id="3.20.20.70">
    <property type="entry name" value="Aldolase class I"/>
    <property type="match status" value="1"/>
</dbReference>
<keyword evidence="8 12" id="KW-0457">Lysine biosynthesis</keyword>
<feature type="binding site" evidence="12">
    <location>
        <position position="206"/>
    </location>
    <ligand>
        <name>pyruvate</name>
        <dbReference type="ChEBI" id="CHEBI:15361"/>
    </ligand>
</feature>
<evidence type="ECO:0000256" key="12">
    <source>
        <dbReference type="HAMAP-Rule" id="MF_00418"/>
    </source>
</evidence>
<evidence type="ECO:0000256" key="7">
    <source>
        <dbReference type="ARBA" id="ARBA00022915"/>
    </source>
</evidence>
<dbReference type="InterPro" id="IPR002220">
    <property type="entry name" value="DapA-like"/>
</dbReference>
<organism evidence="14 15">
    <name type="scientific">Nocardia halotolerans</name>
    <dbReference type="NCBI Taxonomy" id="1755878"/>
    <lineage>
        <taxon>Bacteria</taxon>
        <taxon>Bacillati</taxon>
        <taxon>Actinomycetota</taxon>
        <taxon>Actinomycetes</taxon>
        <taxon>Mycobacteriales</taxon>
        <taxon>Nocardiaceae</taxon>
        <taxon>Nocardia</taxon>
    </lineage>
</organism>
<comment type="pathway">
    <text evidence="2 12">Amino-acid biosynthesis; L-lysine biosynthesis via DAP pathway; (S)-tetrahydrodipicolinate from L-aspartate: step 3/4.</text>
</comment>
<feature type="site" description="Part of a proton relay during catalysis" evidence="12">
    <location>
        <position position="46"/>
    </location>
</feature>
<proteinExistence type="inferred from homology"/>
<dbReference type="PIRSF" id="PIRSF001365">
    <property type="entry name" value="DHDPS"/>
    <property type="match status" value="1"/>
</dbReference>
<keyword evidence="7 12" id="KW-0220">Diaminopimelate biosynthesis</keyword>
<keyword evidence="15" id="KW-1185">Reference proteome</keyword>
<keyword evidence="9 12" id="KW-0456">Lyase</keyword>
<dbReference type="PANTHER" id="PTHR12128">
    <property type="entry name" value="DIHYDRODIPICOLINATE SYNTHASE"/>
    <property type="match status" value="1"/>
</dbReference>
<reference evidence="15" key="1">
    <citation type="journal article" date="2019" name="Int. J. Syst. Evol. Microbiol.">
        <title>The Global Catalogue of Microorganisms (GCM) 10K type strain sequencing project: providing services to taxonomists for standard genome sequencing and annotation.</title>
        <authorList>
            <consortium name="The Broad Institute Genomics Platform"/>
            <consortium name="The Broad Institute Genome Sequencing Center for Infectious Disease"/>
            <person name="Wu L."/>
            <person name="Ma J."/>
        </authorList>
    </citation>
    <scope>NUCLEOTIDE SEQUENCE [LARGE SCALE GENOMIC DNA]</scope>
    <source>
        <strain evidence="15">IBRC-M 10490</strain>
    </source>
</reference>
<dbReference type="Proteomes" id="UP001595844">
    <property type="component" value="Unassembled WGS sequence"/>
</dbReference>
<evidence type="ECO:0000256" key="4">
    <source>
        <dbReference type="ARBA" id="ARBA00012086"/>
    </source>
</evidence>
<evidence type="ECO:0000256" key="8">
    <source>
        <dbReference type="ARBA" id="ARBA00023154"/>
    </source>
</evidence>
<dbReference type="EMBL" id="JBHSDL010000002">
    <property type="protein sequence ID" value="MFC4372828.1"/>
    <property type="molecule type" value="Genomic_DNA"/>
</dbReference>
<dbReference type="EC" id="4.3.3.7" evidence="4 12"/>
<evidence type="ECO:0000313" key="14">
    <source>
        <dbReference type="EMBL" id="MFC4372828.1"/>
    </source>
</evidence>
<comment type="function">
    <text evidence="1 12">Catalyzes the condensation of (S)-aspartate-beta-semialdehyde [(S)-ASA] and pyruvate to 4-hydroxy-tetrahydrodipicolinate (HTPA).</text>
</comment>
<evidence type="ECO:0000256" key="5">
    <source>
        <dbReference type="ARBA" id="ARBA00022490"/>
    </source>
</evidence>
<dbReference type="PANTHER" id="PTHR12128:SF66">
    <property type="entry name" value="4-HYDROXY-2-OXOGLUTARATE ALDOLASE, MITOCHONDRIAL"/>
    <property type="match status" value="1"/>
</dbReference>
<feature type="active site" description="Schiff-base intermediate with substrate" evidence="12">
    <location>
        <position position="163"/>
    </location>
</feature>
<evidence type="ECO:0000256" key="6">
    <source>
        <dbReference type="ARBA" id="ARBA00022605"/>
    </source>
</evidence>
<comment type="caution">
    <text evidence="14">The sequence shown here is derived from an EMBL/GenBank/DDBJ whole genome shotgun (WGS) entry which is preliminary data.</text>
</comment>
<comment type="subunit">
    <text evidence="12">Homotetramer; dimer of dimers.</text>
</comment>
<protein>
    <recommendedName>
        <fullName evidence="4 12">4-hydroxy-tetrahydrodipicolinate synthase</fullName>
        <shortName evidence="12">HTPA synthase</shortName>
        <ecNumber evidence="4 12">4.3.3.7</ecNumber>
    </recommendedName>
</protein>
<comment type="similarity">
    <text evidence="3 12 13">Belongs to the DapA family.</text>
</comment>
<feature type="binding site" evidence="12">
    <location>
        <position position="47"/>
    </location>
    <ligand>
        <name>pyruvate</name>
        <dbReference type="ChEBI" id="CHEBI:15361"/>
    </ligand>
</feature>
<name>A0ABV8VDQ8_9NOCA</name>
<gene>
    <name evidence="12 14" type="primary">dapA</name>
    <name evidence="14" type="ORF">ACFO5K_01840</name>
</gene>
<dbReference type="PRINTS" id="PR00146">
    <property type="entry name" value="DHPICSNTHASE"/>
</dbReference>
<dbReference type="SMART" id="SM01130">
    <property type="entry name" value="DHDPS"/>
    <property type="match status" value="1"/>
</dbReference>
<dbReference type="InterPro" id="IPR013785">
    <property type="entry name" value="Aldolase_TIM"/>
</dbReference>
<comment type="subcellular location">
    <subcellularLocation>
        <location evidence="12">Cytoplasm</location>
    </subcellularLocation>
</comment>
<comment type="catalytic activity">
    <reaction evidence="11 12">
        <text>L-aspartate 4-semialdehyde + pyruvate = (2S,4S)-4-hydroxy-2,3,4,5-tetrahydrodipicolinate + H2O + H(+)</text>
        <dbReference type="Rhea" id="RHEA:34171"/>
        <dbReference type="ChEBI" id="CHEBI:15361"/>
        <dbReference type="ChEBI" id="CHEBI:15377"/>
        <dbReference type="ChEBI" id="CHEBI:15378"/>
        <dbReference type="ChEBI" id="CHEBI:67139"/>
        <dbReference type="ChEBI" id="CHEBI:537519"/>
        <dbReference type="EC" id="4.3.3.7"/>
    </reaction>
</comment>
<dbReference type="NCBIfam" id="TIGR00674">
    <property type="entry name" value="dapA"/>
    <property type="match status" value="1"/>
</dbReference>
<dbReference type="InterPro" id="IPR020625">
    <property type="entry name" value="Schiff_base-form_aldolases_AS"/>
</dbReference>
<keyword evidence="6 12" id="KW-0028">Amino-acid biosynthesis</keyword>
<evidence type="ECO:0000256" key="13">
    <source>
        <dbReference type="PIRNR" id="PIRNR001365"/>
    </source>
</evidence>
<evidence type="ECO:0000256" key="10">
    <source>
        <dbReference type="ARBA" id="ARBA00023270"/>
    </source>
</evidence>
<feature type="site" description="Part of a proton relay during catalysis" evidence="12">
    <location>
        <position position="109"/>
    </location>
</feature>
<keyword evidence="10 12" id="KW-0704">Schiff base</keyword>
<evidence type="ECO:0000256" key="9">
    <source>
        <dbReference type="ARBA" id="ARBA00023239"/>
    </source>
</evidence>
<comment type="caution">
    <text evidence="12">Was originally thought to be a dihydrodipicolinate synthase (DHDPS), catalyzing the condensation of (S)-aspartate-beta-semialdehyde [(S)-ASA] and pyruvate to dihydrodipicolinate (DHDP). However, it was shown in E.coli that the product of the enzymatic reaction is not dihydrodipicolinate but in fact (4S)-4-hydroxy-2,3,4,5-tetrahydro-(2S)-dipicolinic acid (HTPA), and that the consecutive dehydration reaction leading to DHDP is not spontaneous but catalyzed by DapB.</text>
</comment>
<dbReference type="GO" id="GO:0008840">
    <property type="term" value="F:4-hydroxy-tetrahydrodipicolinate synthase activity"/>
    <property type="evidence" value="ECO:0007669"/>
    <property type="project" value="UniProtKB-EC"/>
</dbReference>
<dbReference type="SUPFAM" id="SSF51569">
    <property type="entry name" value="Aldolase"/>
    <property type="match status" value="1"/>
</dbReference>
<keyword evidence="5 12" id="KW-0963">Cytoplasm</keyword>
<evidence type="ECO:0000313" key="15">
    <source>
        <dbReference type="Proteomes" id="UP001595844"/>
    </source>
</evidence>